<dbReference type="Proteomes" id="UP000030689">
    <property type="component" value="Unassembled WGS sequence"/>
</dbReference>
<evidence type="ECO:0000313" key="3">
    <source>
        <dbReference type="EMBL" id="ESQ43255.1"/>
    </source>
</evidence>
<accession>V4KZ41</accession>
<dbReference type="KEGG" id="eus:EUTSA_v10014181mg"/>
<feature type="compositionally biased region" description="Low complexity" evidence="1">
    <location>
        <begin position="284"/>
        <end position="302"/>
    </location>
</feature>
<dbReference type="GO" id="GO:0005524">
    <property type="term" value="F:ATP binding"/>
    <property type="evidence" value="ECO:0007669"/>
    <property type="project" value="InterPro"/>
</dbReference>
<dbReference type="Gramene" id="ESQ43255">
    <property type="protein sequence ID" value="ESQ43255"/>
    <property type="gene ID" value="EUTSA_v10014181mg"/>
</dbReference>
<dbReference type="SUPFAM" id="SSF56112">
    <property type="entry name" value="Protein kinase-like (PK-like)"/>
    <property type="match status" value="1"/>
</dbReference>
<evidence type="ECO:0000313" key="4">
    <source>
        <dbReference type="Proteomes" id="UP000030689"/>
    </source>
</evidence>
<name>V4KZ41_EUTSA</name>
<keyword evidence="4" id="KW-1185">Reference proteome</keyword>
<organism evidence="3 4">
    <name type="scientific">Eutrema salsugineum</name>
    <name type="common">Saltwater cress</name>
    <name type="synonym">Sisymbrium salsugineum</name>
    <dbReference type="NCBI Taxonomy" id="72664"/>
    <lineage>
        <taxon>Eukaryota</taxon>
        <taxon>Viridiplantae</taxon>
        <taxon>Streptophyta</taxon>
        <taxon>Embryophyta</taxon>
        <taxon>Tracheophyta</taxon>
        <taxon>Spermatophyta</taxon>
        <taxon>Magnoliopsida</taxon>
        <taxon>eudicotyledons</taxon>
        <taxon>Gunneridae</taxon>
        <taxon>Pentapetalae</taxon>
        <taxon>rosids</taxon>
        <taxon>malvids</taxon>
        <taxon>Brassicales</taxon>
        <taxon>Brassicaceae</taxon>
        <taxon>Eutremeae</taxon>
        <taxon>Eutrema</taxon>
    </lineage>
</organism>
<dbReference type="Gene3D" id="3.30.200.20">
    <property type="entry name" value="Phosphorylase Kinase, domain 1"/>
    <property type="match status" value="1"/>
</dbReference>
<dbReference type="EMBL" id="KI517464">
    <property type="protein sequence ID" value="ESQ43255.1"/>
    <property type="molecule type" value="Genomic_DNA"/>
</dbReference>
<feature type="domain" description="Protein kinase" evidence="2">
    <location>
        <begin position="1"/>
        <end position="267"/>
    </location>
</feature>
<dbReference type="PROSITE" id="PS50011">
    <property type="entry name" value="PROTEIN_KINASE_DOM"/>
    <property type="match status" value="1"/>
</dbReference>
<proteinExistence type="predicted"/>
<dbReference type="Gene3D" id="1.10.510.10">
    <property type="entry name" value="Transferase(Phosphotransferase) domain 1"/>
    <property type="match status" value="1"/>
</dbReference>
<gene>
    <name evidence="3" type="ORF">EUTSA_v10014181mg</name>
</gene>
<reference evidence="3 4" key="1">
    <citation type="journal article" date="2013" name="Front. Plant Sci.">
        <title>The Reference Genome of the Halophytic Plant Eutrema salsugineum.</title>
        <authorList>
            <person name="Yang R."/>
            <person name="Jarvis D.E."/>
            <person name="Chen H."/>
            <person name="Beilstein M.A."/>
            <person name="Grimwood J."/>
            <person name="Jenkins J."/>
            <person name="Shu S."/>
            <person name="Prochnik S."/>
            <person name="Xin M."/>
            <person name="Ma C."/>
            <person name="Schmutz J."/>
            <person name="Wing R.A."/>
            <person name="Mitchell-Olds T."/>
            <person name="Schumaker K.S."/>
            <person name="Wang X."/>
        </authorList>
    </citation>
    <scope>NUCLEOTIDE SEQUENCE [LARGE SCALE GENOMIC DNA]</scope>
</reference>
<dbReference type="AlphaFoldDB" id="V4KZ41"/>
<dbReference type="PANTHER" id="PTHR27006:SF586">
    <property type="entry name" value="CYSTEINE-RICH RECEPTOR-LIKE PROTEIN KINASE 10"/>
    <property type="match status" value="1"/>
</dbReference>
<dbReference type="InterPro" id="IPR000719">
    <property type="entry name" value="Prot_kinase_dom"/>
</dbReference>
<feature type="region of interest" description="Disordered" evidence="1">
    <location>
        <begin position="284"/>
        <end position="308"/>
    </location>
</feature>
<dbReference type="PANTHER" id="PTHR27006">
    <property type="entry name" value="PROMASTIGOTE SURFACE ANTIGEN PROTEIN PSA"/>
    <property type="match status" value="1"/>
</dbReference>
<sequence length="308" mass="34696">MERYFSQRHQQMDHKILESQKIGFKILGILDGQEFAVKRLSGISGQGINEFLNELKLITKVKHVNLVQLMGYCLNRDKKLLIYEYLENRNFDIHLFDKNHSSELNWPRRFEIAKGIARGLSYLHHDSPTMIISNFGMARIYNRGENEVETTKVVGTYGYMSPEYSDDGTYSEKSDVFSYGVLMLEMLTGMRNKGFADANNGISLLTHVFNKWKKGEWADIIDPILDLDSSSQEVKRCLNIGLLCVQDRTEDRPIMPSVPNPPGYYAFGNVLYNNVASSSNAASTSNAASASNTPPTSNAASTVIVEAR</sequence>
<evidence type="ECO:0000259" key="2">
    <source>
        <dbReference type="PROSITE" id="PS50011"/>
    </source>
</evidence>
<dbReference type="InterPro" id="IPR011009">
    <property type="entry name" value="Kinase-like_dom_sf"/>
</dbReference>
<dbReference type="Pfam" id="PF00069">
    <property type="entry name" value="Pkinase"/>
    <property type="match status" value="1"/>
</dbReference>
<protein>
    <recommendedName>
        <fullName evidence="2">Protein kinase domain-containing protein</fullName>
    </recommendedName>
</protein>
<evidence type="ECO:0000256" key="1">
    <source>
        <dbReference type="SAM" id="MobiDB-lite"/>
    </source>
</evidence>
<dbReference type="GO" id="GO:0004672">
    <property type="term" value="F:protein kinase activity"/>
    <property type="evidence" value="ECO:0007669"/>
    <property type="project" value="InterPro"/>
</dbReference>